<evidence type="ECO:0000256" key="1">
    <source>
        <dbReference type="ARBA" id="ARBA00008725"/>
    </source>
</evidence>
<evidence type="ECO:0000256" key="3">
    <source>
        <dbReference type="ARBA" id="ARBA00022592"/>
    </source>
</evidence>
<dbReference type="Proteomes" id="UP001415169">
    <property type="component" value="Unassembled WGS sequence"/>
</dbReference>
<dbReference type="NCBIfam" id="TIGR00975">
    <property type="entry name" value="3a0107s03"/>
    <property type="match status" value="1"/>
</dbReference>
<keyword evidence="6" id="KW-0732">Signal</keyword>
<dbReference type="InterPro" id="IPR005673">
    <property type="entry name" value="ABC_phos-bd_PstS"/>
</dbReference>
<evidence type="ECO:0000256" key="5">
    <source>
        <dbReference type="SAM" id="MobiDB-lite"/>
    </source>
</evidence>
<sequence length="378" mass="38110">MKLKNVAAAGALALATALALSACGGNSDTGSGSKDTKSPAATTATVDSSLTGQITAGGSSAQANAQQAWTTAFTAQATGVKINYDKSQGSGGGRTNWLGGSYDFAGTDSALSSDEFTKAKTTCGPDGGLNIPVYLSGVSVIFNVQGVDKLNLSASVIAKIFSGKITTWNDPAIAALNSGVTLPSAKIASVHRADGSGTTNNFTDYLHQVAPSDWTNEPSNNWPFAQVGSGQQGGSGVVTAVAQTANSIGYADQSSINGAHQASIQAGTSGSDFVAYSADGATKAFDEAAQDAAQGDGDLTKKLDYTKITGTDAYPIPLLSYDVVCKTFKDSTQGKLTAAYLGYIGSSQGQQIAAKNAGAAPLPDSVVSEIAKTVALIK</sequence>
<gene>
    <name evidence="8" type="primary">pstS</name>
    <name evidence="8" type="ORF">GCM10022286_14760</name>
</gene>
<name>A0ABP7ZJ67_9MICO</name>
<feature type="domain" description="PBP" evidence="7">
    <location>
        <begin position="49"/>
        <end position="344"/>
    </location>
</feature>
<dbReference type="PANTHER" id="PTHR42996:SF1">
    <property type="entry name" value="PHOSPHATE-BINDING PROTEIN PSTS"/>
    <property type="match status" value="1"/>
</dbReference>
<dbReference type="InterPro" id="IPR024370">
    <property type="entry name" value="PBP_domain"/>
</dbReference>
<keyword evidence="9" id="KW-1185">Reference proteome</keyword>
<feature type="region of interest" description="Disordered" evidence="5">
    <location>
        <begin position="25"/>
        <end position="45"/>
    </location>
</feature>
<dbReference type="CDD" id="cd13565">
    <property type="entry name" value="PBP2_PstS"/>
    <property type="match status" value="1"/>
</dbReference>
<evidence type="ECO:0000256" key="2">
    <source>
        <dbReference type="ARBA" id="ARBA00022448"/>
    </source>
</evidence>
<dbReference type="Pfam" id="PF12849">
    <property type="entry name" value="PBP_like_2"/>
    <property type="match status" value="1"/>
</dbReference>
<comment type="similarity">
    <text evidence="1 4">Belongs to the PstS family.</text>
</comment>
<keyword evidence="3 4" id="KW-0592">Phosphate transport</keyword>
<proteinExistence type="inferred from homology"/>
<dbReference type="EMBL" id="BAABBV010000001">
    <property type="protein sequence ID" value="GAA4159784.1"/>
    <property type="molecule type" value="Genomic_DNA"/>
</dbReference>
<dbReference type="RefSeq" id="WP_344791112.1">
    <property type="nucleotide sequence ID" value="NZ_BAABBV010000001.1"/>
</dbReference>
<dbReference type="Gene3D" id="3.40.190.10">
    <property type="entry name" value="Periplasmic binding protein-like II"/>
    <property type="match status" value="2"/>
</dbReference>
<evidence type="ECO:0000256" key="6">
    <source>
        <dbReference type="SAM" id="SignalP"/>
    </source>
</evidence>
<dbReference type="PIRSF" id="PIRSF002756">
    <property type="entry name" value="PstS"/>
    <property type="match status" value="1"/>
</dbReference>
<reference evidence="8" key="2">
    <citation type="submission" date="2023-12" db="EMBL/GenBank/DDBJ databases">
        <authorList>
            <person name="Sun Q."/>
            <person name="Inoue M."/>
        </authorList>
    </citation>
    <scope>NUCLEOTIDE SEQUENCE</scope>
    <source>
        <strain evidence="8">JCM 17590</strain>
    </source>
</reference>
<protein>
    <recommendedName>
        <fullName evidence="4">Phosphate-binding protein</fullName>
    </recommendedName>
</protein>
<comment type="caution">
    <text evidence="8">The sequence shown here is derived from an EMBL/GenBank/DDBJ whole genome shotgun (WGS) entry which is preliminary data.</text>
</comment>
<evidence type="ECO:0000313" key="8">
    <source>
        <dbReference type="EMBL" id="GAA4159784.1"/>
    </source>
</evidence>
<dbReference type="PROSITE" id="PS51257">
    <property type="entry name" value="PROKAR_LIPOPROTEIN"/>
    <property type="match status" value="1"/>
</dbReference>
<dbReference type="SUPFAM" id="SSF53850">
    <property type="entry name" value="Periplasmic binding protein-like II"/>
    <property type="match status" value="1"/>
</dbReference>
<reference evidence="8" key="1">
    <citation type="journal article" date="2014" name="Int. J. Syst. Evol. Microbiol.">
        <title>Complete genome of a new Firmicutes species belonging to the dominant human colonic microbiota ('Ruminococcus bicirculans') reveals two chromosomes and a selective capacity to utilize plant glucans.</title>
        <authorList>
            <consortium name="NISC Comparative Sequencing Program"/>
            <person name="Wegmann U."/>
            <person name="Louis P."/>
            <person name="Goesmann A."/>
            <person name="Henrissat B."/>
            <person name="Duncan S.H."/>
            <person name="Flint H.J."/>
        </authorList>
    </citation>
    <scope>NUCLEOTIDE SEQUENCE</scope>
    <source>
        <strain evidence="8">JCM 17590</strain>
    </source>
</reference>
<organism evidence="8 9">
    <name type="scientific">Gryllotalpicola daejeonensis</name>
    <dbReference type="NCBI Taxonomy" id="993087"/>
    <lineage>
        <taxon>Bacteria</taxon>
        <taxon>Bacillati</taxon>
        <taxon>Actinomycetota</taxon>
        <taxon>Actinomycetes</taxon>
        <taxon>Micrococcales</taxon>
        <taxon>Microbacteriaceae</taxon>
        <taxon>Gryllotalpicola</taxon>
    </lineage>
</organism>
<evidence type="ECO:0000259" key="7">
    <source>
        <dbReference type="Pfam" id="PF12849"/>
    </source>
</evidence>
<accession>A0ABP7ZJ67</accession>
<dbReference type="InterPro" id="IPR050962">
    <property type="entry name" value="Phosphate-bind_PstS"/>
</dbReference>
<evidence type="ECO:0000256" key="4">
    <source>
        <dbReference type="PIRNR" id="PIRNR002756"/>
    </source>
</evidence>
<dbReference type="PANTHER" id="PTHR42996">
    <property type="entry name" value="PHOSPHATE-BINDING PROTEIN PSTS"/>
    <property type="match status" value="1"/>
</dbReference>
<feature type="chain" id="PRO_5045156792" description="Phosphate-binding protein" evidence="6">
    <location>
        <begin position="23"/>
        <end position="378"/>
    </location>
</feature>
<keyword evidence="2 4" id="KW-0813">Transport</keyword>
<evidence type="ECO:0000313" key="9">
    <source>
        <dbReference type="Proteomes" id="UP001415169"/>
    </source>
</evidence>
<feature type="signal peptide" evidence="6">
    <location>
        <begin position="1"/>
        <end position="22"/>
    </location>
</feature>